<evidence type="ECO:0000256" key="1">
    <source>
        <dbReference type="ARBA" id="ARBA00000085"/>
    </source>
</evidence>
<dbReference type="RefSeq" id="WP_138210890.1">
    <property type="nucleotide sequence ID" value="NZ_CBCRUQ010000002.1"/>
</dbReference>
<dbReference type="NCBIfam" id="TIGR00229">
    <property type="entry name" value="sensory_box"/>
    <property type="match status" value="2"/>
</dbReference>
<keyword evidence="11" id="KW-1185">Reference proteome</keyword>
<dbReference type="GO" id="GO:0000155">
    <property type="term" value="F:phosphorelay sensor kinase activity"/>
    <property type="evidence" value="ECO:0007669"/>
    <property type="project" value="InterPro"/>
</dbReference>
<dbReference type="SMART" id="SM00388">
    <property type="entry name" value="HisKA"/>
    <property type="match status" value="1"/>
</dbReference>
<dbReference type="CDD" id="cd00082">
    <property type="entry name" value="HisKA"/>
    <property type="match status" value="1"/>
</dbReference>
<evidence type="ECO:0000256" key="6">
    <source>
        <dbReference type="ARBA" id="ARBA00022777"/>
    </source>
</evidence>
<dbReference type="SUPFAM" id="SSF55785">
    <property type="entry name" value="PYP-like sensor domain (PAS domain)"/>
    <property type="match status" value="2"/>
</dbReference>
<gene>
    <name evidence="10" type="primary">phoR_5</name>
    <name evidence="10" type="ORF">NCTC503_02356</name>
</gene>
<evidence type="ECO:0000256" key="4">
    <source>
        <dbReference type="ARBA" id="ARBA00022679"/>
    </source>
</evidence>
<organism evidence="10 11">
    <name type="scientific">Hathewaya histolytica</name>
    <name type="common">Clostridium histolyticum</name>
    <dbReference type="NCBI Taxonomy" id="1498"/>
    <lineage>
        <taxon>Bacteria</taxon>
        <taxon>Bacillati</taxon>
        <taxon>Bacillota</taxon>
        <taxon>Clostridia</taxon>
        <taxon>Eubacteriales</taxon>
        <taxon>Clostridiaceae</taxon>
        <taxon>Hathewaya</taxon>
    </lineage>
</organism>
<evidence type="ECO:0000313" key="10">
    <source>
        <dbReference type="EMBL" id="VTQ94625.1"/>
    </source>
</evidence>
<dbReference type="InterPro" id="IPR003594">
    <property type="entry name" value="HATPase_dom"/>
</dbReference>
<evidence type="ECO:0000256" key="3">
    <source>
        <dbReference type="ARBA" id="ARBA00022553"/>
    </source>
</evidence>
<sequence length="663" mass="77059">MNAFIEGLSSIIKPVNKSKVILPFTKEKNYKIDLCRVINETFKKIDKEIEKFNIHNEDFEVNQKLLDSIMYIGRFTSFEETISILKIYKKVLNMGVMNSVNLNCYKKLKKINLHNDFFDNLEQIAYKKYYKEFYNFADFNEITKKASMLIFAYSGDKLKYINSVAEECIGYSLFELQSNGLESICCPSYSKILTRLRLSANNCSKPVKDEIKIKDKSGNFKWIYIIKGDINTGSEDSTIIFAFDITEKKRMQQELVKSEKRYKTVLDLMPDALFICEEEKIVYTNNSGIEMLGGDSLEKIKDKSFYEFFNYNRDSKSKVKVRVSDLENKKDNKTIKIKLKRKKDRRNLNLEIKCALIPYKGKKALLSIVRDITESNKIDRLQKKVLEKTLLLKQARELDKIKSEIFSNISHEIRTPLNIIFSANQFMIKLIQEDIEVEQKKDKLREYINMSMQNSYRILRLVNNIIDLSRVELGYMPLELKCYNIVEVVEDITMAVSNYLHDREVNLVFDTNVEEKYMYFDLDKIKRVMLNLLSNAIKFSGRGSEVLVNLNASKNKVVISVKDNGIGIPKNKQKEIFKIFTQVDKSFSRMAEGTGVGLSVVNAFVKMHSGRVYVNSEFGGGSEFVIDIPCSKYSLKEEEKINNLNLVEEKDMLSIEFSDIYNN</sequence>
<dbReference type="InterPro" id="IPR003661">
    <property type="entry name" value="HisK_dim/P_dom"/>
</dbReference>
<dbReference type="EC" id="2.7.13.3" evidence="2"/>
<evidence type="ECO:0000256" key="5">
    <source>
        <dbReference type="ARBA" id="ARBA00022741"/>
    </source>
</evidence>
<dbReference type="PROSITE" id="PS50109">
    <property type="entry name" value="HIS_KIN"/>
    <property type="match status" value="1"/>
</dbReference>
<dbReference type="SUPFAM" id="SSF55874">
    <property type="entry name" value="ATPase domain of HSP90 chaperone/DNA topoisomerase II/histidine kinase"/>
    <property type="match status" value="1"/>
</dbReference>
<comment type="catalytic activity">
    <reaction evidence="1">
        <text>ATP + protein L-histidine = ADP + protein N-phospho-L-histidine.</text>
        <dbReference type="EC" id="2.7.13.3"/>
    </reaction>
</comment>
<dbReference type="FunFam" id="3.30.565.10:FF:000037">
    <property type="entry name" value="Hybrid sensor histidine kinase/response regulator"/>
    <property type="match status" value="1"/>
</dbReference>
<dbReference type="Gene3D" id="1.10.287.130">
    <property type="match status" value="1"/>
</dbReference>
<dbReference type="PRINTS" id="PR00344">
    <property type="entry name" value="BCTRLSENSOR"/>
</dbReference>
<evidence type="ECO:0000259" key="9">
    <source>
        <dbReference type="PROSITE" id="PS50109"/>
    </source>
</evidence>
<dbReference type="SMART" id="SM00387">
    <property type="entry name" value="HATPase_c"/>
    <property type="match status" value="1"/>
</dbReference>
<protein>
    <recommendedName>
        <fullName evidence="2">histidine kinase</fullName>
        <ecNumber evidence="2">2.7.13.3</ecNumber>
    </recommendedName>
</protein>
<proteinExistence type="predicted"/>
<dbReference type="OrthoDB" id="9813394at2"/>
<dbReference type="InterPro" id="IPR036097">
    <property type="entry name" value="HisK_dim/P_sf"/>
</dbReference>
<dbReference type="InterPro" id="IPR050736">
    <property type="entry name" value="Sensor_HK_Regulatory"/>
</dbReference>
<keyword evidence="7" id="KW-0067">ATP-binding</keyword>
<evidence type="ECO:0000256" key="2">
    <source>
        <dbReference type="ARBA" id="ARBA00012438"/>
    </source>
</evidence>
<dbReference type="SUPFAM" id="SSF47384">
    <property type="entry name" value="Homodimeric domain of signal transducing histidine kinase"/>
    <property type="match status" value="1"/>
</dbReference>
<dbReference type="GO" id="GO:0005524">
    <property type="term" value="F:ATP binding"/>
    <property type="evidence" value="ECO:0007669"/>
    <property type="project" value="UniProtKB-KW"/>
</dbReference>
<name>A0A4U9RQU8_HATHI</name>
<reference evidence="10 11" key="1">
    <citation type="submission" date="2019-05" db="EMBL/GenBank/DDBJ databases">
        <authorList>
            <consortium name="Pathogen Informatics"/>
        </authorList>
    </citation>
    <scope>NUCLEOTIDE SEQUENCE [LARGE SCALE GENOMIC DNA]</scope>
    <source>
        <strain evidence="10 11">NCTC503</strain>
    </source>
</reference>
<dbReference type="AlphaFoldDB" id="A0A4U9RQU8"/>
<dbReference type="InterPro" id="IPR005467">
    <property type="entry name" value="His_kinase_dom"/>
</dbReference>
<keyword evidence="6 10" id="KW-0418">Kinase</keyword>
<dbReference type="InterPro" id="IPR036890">
    <property type="entry name" value="HATPase_C_sf"/>
</dbReference>
<dbReference type="Proteomes" id="UP000308489">
    <property type="component" value="Chromosome 1"/>
</dbReference>
<dbReference type="PANTHER" id="PTHR43711:SF26">
    <property type="entry name" value="SENSOR HISTIDINE KINASE RCSC"/>
    <property type="match status" value="1"/>
</dbReference>
<feature type="domain" description="Histidine kinase" evidence="9">
    <location>
        <begin position="408"/>
        <end position="632"/>
    </location>
</feature>
<keyword evidence="4 10" id="KW-0808">Transferase</keyword>
<accession>A0A4U9RQU8</accession>
<dbReference type="Gene3D" id="3.30.565.10">
    <property type="entry name" value="Histidine kinase-like ATPase, C-terminal domain"/>
    <property type="match status" value="1"/>
</dbReference>
<dbReference type="Pfam" id="PF00512">
    <property type="entry name" value="HisKA"/>
    <property type="match status" value="1"/>
</dbReference>
<dbReference type="PANTHER" id="PTHR43711">
    <property type="entry name" value="TWO-COMPONENT HISTIDINE KINASE"/>
    <property type="match status" value="1"/>
</dbReference>
<evidence type="ECO:0000256" key="7">
    <source>
        <dbReference type="ARBA" id="ARBA00022840"/>
    </source>
</evidence>
<dbReference type="InterPro" id="IPR035965">
    <property type="entry name" value="PAS-like_dom_sf"/>
</dbReference>
<dbReference type="Pfam" id="PF02518">
    <property type="entry name" value="HATPase_c"/>
    <property type="match status" value="1"/>
</dbReference>
<dbReference type="InterPro" id="IPR004358">
    <property type="entry name" value="Sig_transdc_His_kin-like_C"/>
</dbReference>
<dbReference type="Gene3D" id="3.30.450.20">
    <property type="entry name" value="PAS domain"/>
    <property type="match status" value="2"/>
</dbReference>
<evidence type="ECO:0000256" key="8">
    <source>
        <dbReference type="ARBA" id="ARBA00023012"/>
    </source>
</evidence>
<evidence type="ECO:0000313" key="11">
    <source>
        <dbReference type="Proteomes" id="UP000308489"/>
    </source>
</evidence>
<keyword evidence="8" id="KW-0902">Two-component regulatory system</keyword>
<dbReference type="Pfam" id="PF13426">
    <property type="entry name" value="PAS_9"/>
    <property type="match status" value="1"/>
</dbReference>
<dbReference type="KEGG" id="hhw:NCTC503_02356"/>
<keyword evidence="5" id="KW-0547">Nucleotide-binding</keyword>
<dbReference type="InterPro" id="IPR000014">
    <property type="entry name" value="PAS"/>
</dbReference>
<dbReference type="EMBL" id="LR590481">
    <property type="protein sequence ID" value="VTQ94625.1"/>
    <property type="molecule type" value="Genomic_DNA"/>
</dbReference>
<keyword evidence="3" id="KW-0597">Phosphoprotein</keyword>